<dbReference type="AlphaFoldDB" id="A0A0C1MKB4"/>
<comment type="caution">
    <text evidence="4">The sequence shown here is derived from an EMBL/GenBank/DDBJ whole genome shotgun (WGS) entry which is preliminary data.</text>
</comment>
<organism evidence="4 5">
    <name type="scientific">Pseudoalteromonas luteoviolacea</name>
    <dbReference type="NCBI Taxonomy" id="43657"/>
    <lineage>
        <taxon>Bacteria</taxon>
        <taxon>Pseudomonadati</taxon>
        <taxon>Pseudomonadota</taxon>
        <taxon>Gammaproteobacteria</taxon>
        <taxon>Alteromonadales</taxon>
        <taxon>Pseudoalteromonadaceae</taxon>
        <taxon>Pseudoalteromonas</taxon>
    </lineage>
</organism>
<gene>
    <name evidence="4" type="ORF">JF50_09845</name>
</gene>
<evidence type="ECO:0000256" key="1">
    <source>
        <dbReference type="SAM" id="SignalP"/>
    </source>
</evidence>
<dbReference type="PANTHER" id="PTHR37957">
    <property type="entry name" value="BLR7070 PROTEIN"/>
    <property type="match status" value="1"/>
</dbReference>
<evidence type="ECO:0000313" key="5">
    <source>
        <dbReference type="Proteomes" id="UP000031327"/>
    </source>
</evidence>
<dbReference type="PANTHER" id="PTHR37957:SF1">
    <property type="entry name" value="PHYTASE-LIKE DOMAIN-CONTAINING PROTEIN"/>
    <property type="match status" value="1"/>
</dbReference>
<evidence type="ECO:0000259" key="3">
    <source>
        <dbReference type="Pfam" id="PF23657"/>
    </source>
</evidence>
<name>A0A0C1MKB4_9GAMM</name>
<feature type="domain" description="DUF7151" evidence="3">
    <location>
        <begin position="52"/>
        <end position="97"/>
    </location>
</feature>
<dbReference type="Pfam" id="PF23657">
    <property type="entry name" value="DUF7151"/>
    <property type="match status" value="1"/>
</dbReference>
<sequence length="534" mass="58165">MKKVNLSLIACSLMIFLSACSGDDGKDGLDGLAGSNGANGTAGTDGKAGLVSLVNQQKLSMADSQCFFGGIALHSGVDINSNNLLDDSEVNQTNYVCTPTPIDAQGSKLPHSVMRADLQNGSIAGSRFEIRNGGYGSDMVAHPSIKHQFYALTDRGPNATYTGDYGKGKTFPTPDYTPRIGLFELTTSGTVVKLKDILLKRPDGTPISGLPNTSDLGGTGETPYTVDGNPILVDQNQPYHETQNPIKLDNYGLDGEGLVALSDGSFWVSDEYGPHIVHFDNEGKEIERINAFAHDERTVITLPNEYAKRRANRGMEGLAITPDETTLVGIMQSTMYNPDNAVKALDITRIVTINLKTKQIGQYLYRQEKAQNSNSGIVALSNTEFLVIERDGAFYGQTPDAMKRIYKIDLTDATNLEQITPNNELTQDDNLGLLIAGQTLEQTVLTSGWETLTTHGIAPVSKSLVLDLVQEIQYPHDKLEGMWLIDNSRLAVLNDDDFATWSTNGVLEQKYLDAAKSMIDSNTLYFFQNLTLDK</sequence>
<feature type="signal peptide" evidence="1">
    <location>
        <begin position="1"/>
        <end position="21"/>
    </location>
</feature>
<feature type="domain" description="Phytase-like" evidence="2">
    <location>
        <begin position="134"/>
        <end position="498"/>
    </location>
</feature>
<accession>A0A0C1MKB4</accession>
<dbReference type="OrthoDB" id="384721at2"/>
<dbReference type="InterPro" id="IPR055575">
    <property type="entry name" value="DUF7151"/>
</dbReference>
<dbReference type="Proteomes" id="UP000031327">
    <property type="component" value="Unassembled WGS sequence"/>
</dbReference>
<evidence type="ECO:0000313" key="4">
    <source>
        <dbReference type="EMBL" id="KID57489.1"/>
    </source>
</evidence>
<dbReference type="SUPFAM" id="SSF63829">
    <property type="entry name" value="Calcium-dependent phosphotriesterase"/>
    <property type="match status" value="1"/>
</dbReference>
<dbReference type="EMBL" id="JWIC01000005">
    <property type="protein sequence ID" value="KID57489.1"/>
    <property type="molecule type" value="Genomic_DNA"/>
</dbReference>
<feature type="chain" id="PRO_5002135504" evidence="1">
    <location>
        <begin position="22"/>
        <end position="534"/>
    </location>
</feature>
<dbReference type="PROSITE" id="PS51257">
    <property type="entry name" value="PROKAR_LIPOPROTEIN"/>
    <property type="match status" value="1"/>
</dbReference>
<evidence type="ECO:0000259" key="2">
    <source>
        <dbReference type="Pfam" id="PF13449"/>
    </source>
</evidence>
<dbReference type="Pfam" id="PF13449">
    <property type="entry name" value="Phytase-like"/>
    <property type="match status" value="1"/>
</dbReference>
<reference evidence="4 5" key="1">
    <citation type="submission" date="2014-12" db="EMBL/GenBank/DDBJ databases">
        <title>Draft Genome Sequence of Pseudoalteromonas luteoviolacea HI1.</title>
        <authorList>
            <person name="Asahina A.Y."/>
            <person name="Hadfield M.G."/>
        </authorList>
    </citation>
    <scope>NUCLEOTIDE SEQUENCE [LARGE SCALE GENOMIC DNA]</scope>
    <source>
        <strain evidence="4 5">HI1</strain>
    </source>
</reference>
<keyword evidence="1" id="KW-0732">Signal</keyword>
<protein>
    <submittedName>
        <fullName evidence="4">Phytase esterase-like protein</fullName>
    </submittedName>
</protein>
<dbReference type="RefSeq" id="WP_039609260.1">
    <property type="nucleotide sequence ID" value="NZ_JWIC01000005.1"/>
</dbReference>
<proteinExistence type="predicted"/>
<dbReference type="InterPro" id="IPR027372">
    <property type="entry name" value="Phytase-like_dom"/>
</dbReference>